<feature type="region of interest" description="Disordered" evidence="1">
    <location>
        <begin position="77"/>
        <end position="110"/>
    </location>
</feature>
<evidence type="ECO:0000256" key="1">
    <source>
        <dbReference type="SAM" id="MobiDB-lite"/>
    </source>
</evidence>
<evidence type="ECO:0000313" key="4">
    <source>
        <dbReference type="Proteomes" id="UP001152797"/>
    </source>
</evidence>
<proteinExistence type="predicted"/>
<keyword evidence="4" id="KW-1185">Reference proteome</keyword>
<dbReference type="EMBL" id="CAMXCT010000293">
    <property type="protein sequence ID" value="CAI3976745.1"/>
    <property type="molecule type" value="Genomic_DNA"/>
</dbReference>
<protein>
    <submittedName>
        <fullName evidence="3">Crooked neck-like protein 1</fullName>
    </submittedName>
</protein>
<comment type="caution">
    <text evidence="2">The sequence shown here is derived from an EMBL/GenBank/DDBJ whole genome shotgun (WGS) entry which is preliminary data.</text>
</comment>
<dbReference type="EMBL" id="CAMXCT030000293">
    <property type="protein sequence ID" value="CAL4764057.1"/>
    <property type="molecule type" value="Genomic_DNA"/>
</dbReference>
<dbReference type="OrthoDB" id="441269at2759"/>
<sequence>VSQEQLDNARKVWQQLLGKSHHVRVYIAYSDFEAVTCQSMEKAREALDDGQKHFKVENRNEERAMLLEHLLKLEREHGDDTSIEAAEKRQPKREKKRRVIPGGEGEDGQEAYEEYMDYAFPEDNKEQQNLKILEMARMWKKRKIESSQ</sequence>
<reference evidence="2" key="1">
    <citation type="submission" date="2022-10" db="EMBL/GenBank/DDBJ databases">
        <authorList>
            <person name="Chen Y."/>
            <person name="Dougan E. K."/>
            <person name="Chan C."/>
            <person name="Rhodes N."/>
            <person name="Thang M."/>
        </authorList>
    </citation>
    <scope>NUCLEOTIDE SEQUENCE</scope>
</reference>
<name>A0A9P1FJE6_9DINO</name>
<organism evidence="2">
    <name type="scientific">Cladocopium goreaui</name>
    <dbReference type="NCBI Taxonomy" id="2562237"/>
    <lineage>
        <taxon>Eukaryota</taxon>
        <taxon>Sar</taxon>
        <taxon>Alveolata</taxon>
        <taxon>Dinophyceae</taxon>
        <taxon>Suessiales</taxon>
        <taxon>Symbiodiniaceae</taxon>
        <taxon>Cladocopium</taxon>
    </lineage>
</organism>
<evidence type="ECO:0000313" key="3">
    <source>
        <dbReference type="EMBL" id="CAL4764057.1"/>
    </source>
</evidence>
<dbReference type="EMBL" id="CAMXCT020000293">
    <property type="protein sequence ID" value="CAL1130120.1"/>
    <property type="molecule type" value="Genomic_DNA"/>
</dbReference>
<gene>
    <name evidence="2" type="ORF">C1SCF055_LOCUS4940</name>
</gene>
<dbReference type="AlphaFoldDB" id="A0A9P1FJE6"/>
<dbReference type="Gene3D" id="1.25.40.10">
    <property type="entry name" value="Tetratricopeptide repeat domain"/>
    <property type="match status" value="1"/>
</dbReference>
<feature type="compositionally biased region" description="Basic residues" evidence="1">
    <location>
        <begin position="90"/>
        <end position="99"/>
    </location>
</feature>
<feature type="compositionally biased region" description="Basic and acidic residues" evidence="1">
    <location>
        <begin position="77"/>
        <end position="89"/>
    </location>
</feature>
<reference evidence="3 4" key="2">
    <citation type="submission" date="2024-05" db="EMBL/GenBank/DDBJ databases">
        <authorList>
            <person name="Chen Y."/>
            <person name="Shah S."/>
            <person name="Dougan E. K."/>
            <person name="Thang M."/>
            <person name="Chan C."/>
        </authorList>
    </citation>
    <scope>NUCLEOTIDE SEQUENCE [LARGE SCALE GENOMIC DNA]</scope>
</reference>
<accession>A0A9P1FJE6</accession>
<dbReference type="Proteomes" id="UP001152797">
    <property type="component" value="Unassembled WGS sequence"/>
</dbReference>
<feature type="non-terminal residue" evidence="2">
    <location>
        <position position="1"/>
    </location>
</feature>
<evidence type="ECO:0000313" key="2">
    <source>
        <dbReference type="EMBL" id="CAI3976745.1"/>
    </source>
</evidence>
<dbReference type="InterPro" id="IPR011990">
    <property type="entry name" value="TPR-like_helical_dom_sf"/>
</dbReference>